<dbReference type="AlphaFoldDB" id="A0A6A8DEL8"/>
<keyword evidence="1" id="KW-0472">Membrane</keyword>
<accession>A0A6A8DEL8</accession>
<keyword evidence="1" id="KW-1133">Transmembrane helix</keyword>
<comment type="caution">
    <text evidence="2">The sequence shown here is derived from an EMBL/GenBank/DDBJ whole genome shotgun (WGS) entry which is preliminary data.</text>
</comment>
<dbReference type="OrthoDB" id="1683959at2"/>
<reference evidence="2" key="1">
    <citation type="submission" date="2019-11" db="EMBL/GenBank/DDBJ databases">
        <authorList>
            <person name="Li J."/>
        </authorList>
    </citation>
    <scope>NUCLEOTIDE SEQUENCE</scope>
    <source>
        <strain evidence="2">B6B</strain>
    </source>
</reference>
<organism evidence="2 3">
    <name type="scientific">Aquibacillus halophilus</name>
    <dbReference type="NCBI Taxonomy" id="930132"/>
    <lineage>
        <taxon>Bacteria</taxon>
        <taxon>Bacillati</taxon>
        <taxon>Bacillota</taxon>
        <taxon>Bacilli</taxon>
        <taxon>Bacillales</taxon>
        <taxon>Bacillaceae</taxon>
        <taxon>Aquibacillus</taxon>
    </lineage>
</organism>
<keyword evidence="1" id="KW-0812">Transmembrane</keyword>
<evidence type="ECO:0000313" key="2">
    <source>
        <dbReference type="EMBL" id="MRH43690.1"/>
    </source>
</evidence>
<dbReference type="EMBL" id="WJNG01000011">
    <property type="protein sequence ID" value="MRH43690.1"/>
    <property type="molecule type" value="Genomic_DNA"/>
</dbReference>
<keyword evidence="3" id="KW-1185">Reference proteome</keyword>
<dbReference type="Proteomes" id="UP000799092">
    <property type="component" value="Unassembled WGS sequence"/>
</dbReference>
<feature type="transmembrane region" description="Helical" evidence="1">
    <location>
        <begin position="132"/>
        <end position="149"/>
    </location>
</feature>
<dbReference type="RefSeq" id="WP_153737314.1">
    <property type="nucleotide sequence ID" value="NZ_WJNG01000011.1"/>
</dbReference>
<sequence>MIEFIFEYRWLILIGSEVIFWCTFIIFLVLRYLYDSKAQNLFLALSILNQFLNIPLAALDYYNIQRISFFQISVLFIYIYAITRGRKDMYKLDLFILRKVAKIKNNSGRGINCRPLENASGLIHAKIERQKFYIHLLLYLLTHVFFFFSNPQYSIISMFWSVFLLIDALWSFSFTFFRYDKNKQL</sequence>
<proteinExistence type="predicted"/>
<feature type="transmembrane region" description="Helical" evidence="1">
    <location>
        <begin position="64"/>
        <end position="82"/>
    </location>
</feature>
<name>A0A6A8DEL8_9BACI</name>
<feature type="transmembrane region" description="Helical" evidence="1">
    <location>
        <begin position="155"/>
        <end position="177"/>
    </location>
</feature>
<feature type="transmembrane region" description="Helical" evidence="1">
    <location>
        <begin position="12"/>
        <end position="34"/>
    </location>
</feature>
<protein>
    <recommendedName>
        <fullName evidence="4">Integral membrane protein</fullName>
    </recommendedName>
</protein>
<evidence type="ECO:0008006" key="4">
    <source>
        <dbReference type="Google" id="ProtNLM"/>
    </source>
</evidence>
<evidence type="ECO:0000256" key="1">
    <source>
        <dbReference type="SAM" id="Phobius"/>
    </source>
</evidence>
<gene>
    <name evidence="2" type="ORF">GH741_13515</name>
</gene>
<evidence type="ECO:0000313" key="3">
    <source>
        <dbReference type="Proteomes" id="UP000799092"/>
    </source>
</evidence>